<keyword evidence="2" id="KW-1185">Reference proteome</keyword>
<sequence length="39" mass="4096">MWLGIGRGHRSSSGANQAVLVTSSIPSNGATEWTHRSSV</sequence>
<dbReference type="EnsemblBacteria" id="CAD73131">
    <property type="protein sequence ID" value="CAD73131"/>
    <property type="gene ID" value="RB3333"/>
</dbReference>
<accession>Q7UUE9</accession>
<dbReference type="EMBL" id="BX294138">
    <property type="protein sequence ID" value="CAD73131.1"/>
    <property type="molecule type" value="Genomic_DNA"/>
</dbReference>
<protein>
    <submittedName>
        <fullName evidence="1">Uncharacterized protein</fullName>
    </submittedName>
</protein>
<gene>
    <name evidence="1" type="ordered locus">RB3333</name>
</gene>
<evidence type="ECO:0000313" key="2">
    <source>
        <dbReference type="Proteomes" id="UP000001025"/>
    </source>
</evidence>
<dbReference type="InParanoid" id="Q7UUE9"/>
<dbReference type="Proteomes" id="UP000001025">
    <property type="component" value="Chromosome"/>
</dbReference>
<dbReference type="AlphaFoldDB" id="Q7UUE9"/>
<organism evidence="1 2">
    <name type="scientific">Rhodopirellula baltica (strain DSM 10527 / NCIMB 13988 / SH1)</name>
    <dbReference type="NCBI Taxonomy" id="243090"/>
    <lineage>
        <taxon>Bacteria</taxon>
        <taxon>Pseudomonadati</taxon>
        <taxon>Planctomycetota</taxon>
        <taxon>Planctomycetia</taxon>
        <taxon>Pirellulales</taxon>
        <taxon>Pirellulaceae</taxon>
        <taxon>Rhodopirellula</taxon>
    </lineage>
</organism>
<dbReference type="KEGG" id="rba:RB3333"/>
<evidence type="ECO:0000313" key="1">
    <source>
        <dbReference type="EMBL" id="CAD73131.1"/>
    </source>
</evidence>
<name>Q7UUE9_RHOBA</name>
<dbReference type="STRING" id="243090.RB3333"/>
<dbReference type="HOGENOM" id="CLU_3315996_0_0_0"/>
<proteinExistence type="predicted"/>
<reference evidence="1 2" key="1">
    <citation type="journal article" date="2003" name="Proc. Natl. Acad. Sci. U.S.A.">
        <title>Complete genome sequence of the marine planctomycete Pirellula sp. strain 1.</title>
        <authorList>
            <person name="Gloeckner F.O."/>
            <person name="Kube M."/>
            <person name="Bauer M."/>
            <person name="Teeling H."/>
            <person name="Lombardot T."/>
            <person name="Ludwig W."/>
            <person name="Gade D."/>
            <person name="Beck A."/>
            <person name="Borzym K."/>
            <person name="Heitmann K."/>
            <person name="Rabus R."/>
            <person name="Schlesner H."/>
            <person name="Amann R."/>
            <person name="Reinhardt R."/>
        </authorList>
    </citation>
    <scope>NUCLEOTIDE SEQUENCE [LARGE SCALE GENOMIC DNA]</scope>
    <source>
        <strain evidence="2">DSM 10527 / NCIMB 13988 / SH1</strain>
    </source>
</reference>